<sequence length="351" mass="38969">MHFSPSELERRLNFFLPEGRLTAAHADPGGNINQTWILRLARGQRAVLQRLSPVVFPDLRALMANFRTVTAHLAACRQRDPVIPEFPQAYRNPAGLDALDEADGSTWRLISYIGPSRTLMQVNARQATAAGRMLARFHKLLLPLGRQKLADPLPGFHDTAAYLARFDAVSRGKTPASQEEECCFAGIDRLRPLAGLLESGAHARHLVHGDPKCGNFLFAQNADAVLSLIDLDTVRLDYVLHDLGDCLRSCCNVGGEDAETPCFDAENFAALVQAYGAGGREILTQDDRALLVDATRLLIFELGLRFFTDHLDGNRYFQCRFPGHNLKRAVTQFKLHAALMQDESRLRTLAI</sequence>
<proteinExistence type="predicted"/>
<dbReference type="Gene3D" id="3.90.1200.10">
    <property type="match status" value="1"/>
</dbReference>
<gene>
    <name evidence="2" type="ORF">CAY53_04315</name>
</gene>
<dbReference type="EMBL" id="CP021255">
    <property type="protein sequence ID" value="AVD70802.1"/>
    <property type="molecule type" value="Genomic_DNA"/>
</dbReference>
<organism evidence="2 3">
    <name type="scientific">Desulfobulbus oralis</name>
    <dbReference type="NCBI Taxonomy" id="1986146"/>
    <lineage>
        <taxon>Bacteria</taxon>
        <taxon>Pseudomonadati</taxon>
        <taxon>Thermodesulfobacteriota</taxon>
        <taxon>Desulfobulbia</taxon>
        <taxon>Desulfobulbales</taxon>
        <taxon>Desulfobulbaceae</taxon>
        <taxon>Desulfobulbus</taxon>
    </lineage>
</organism>
<accession>A0A2L1GMB8</accession>
<evidence type="ECO:0000313" key="3">
    <source>
        <dbReference type="Proteomes" id="UP000239867"/>
    </source>
</evidence>
<reference evidence="2 3" key="1">
    <citation type="journal article" date="2018" name="MBio">
        <title>Insights into the evolution of host association through the isolation and characterization of a novel human periodontal pathobiont, Desulfobulbus oralis.</title>
        <authorList>
            <person name="Cross K.L."/>
            <person name="Chirania P."/>
            <person name="Xiong W."/>
            <person name="Beall C.J."/>
            <person name="Elkins J.G."/>
            <person name="Giannone R.J."/>
            <person name="Griffen A.L."/>
            <person name="Guss A.M."/>
            <person name="Hettich R.L."/>
            <person name="Joshi S.S."/>
            <person name="Mokrzan E.M."/>
            <person name="Martin R.K."/>
            <person name="Zhulin I.B."/>
            <person name="Leys E.J."/>
            <person name="Podar M."/>
        </authorList>
    </citation>
    <scope>NUCLEOTIDE SEQUENCE [LARGE SCALE GENOMIC DNA]</scope>
    <source>
        <strain evidence="2 3">ORNL</strain>
    </source>
</reference>
<name>A0A2L1GMB8_9BACT</name>
<evidence type="ECO:0000313" key="2">
    <source>
        <dbReference type="EMBL" id="AVD70802.1"/>
    </source>
</evidence>
<dbReference type="Pfam" id="PF01636">
    <property type="entry name" value="APH"/>
    <property type="match status" value="1"/>
</dbReference>
<evidence type="ECO:0000259" key="1">
    <source>
        <dbReference type="Pfam" id="PF01636"/>
    </source>
</evidence>
<keyword evidence="3" id="KW-1185">Reference proteome</keyword>
<dbReference type="KEGG" id="deo:CAY53_04315"/>
<protein>
    <recommendedName>
        <fullName evidence="1">Aminoglycoside phosphotransferase domain-containing protein</fullName>
    </recommendedName>
</protein>
<dbReference type="InterPro" id="IPR011009">
    <property type="entry name" value="Kinase-like_dom_sf"/>
</dbReference>
<dbReference type="Proteomes" id="UP000239867">
    <property type="component" value="Chromosome"/>
</dbReference>
<feature type="domain" description="Aminoglycoside phosphotransferase" evidence="1">
    <location>
        <begin position="27"/>
        <end position="255"/>
    </location>
</feature>
<dbReference type="RefSeq" id="WP_104936091.1">
    <property type="nucleotide sequence ID" value="NZ_CP021255.1"/>
</dbReference>
<dbReference type="SUPFAM" id="SSF56112">
    <property type="entry name" value="Protein kinase-like (PK-like)"/>
    <property type="match status" value="1"/>
</dbReference>
<dbReference type="InterPro" id="IPR002575">
    <property type="entry name" value="Aminoglycoside_PTrfase"/>
</dbReference>
<dbReference type="AlphaFoldDB" id="A0A2L1GMB8"/>
<dbReference type="OrthoDB" id="526037at2"/>